<geneLocation type="plasmid" evidence="2">
    <name>pES213</name>
</geneLocation>
<dbReference type="AlphaFoldDB" id="Q6JHS3"/>
<evidence type="ECO:0000313" key="2">
    <source>
        <dbReference type="EMBL" id="AAS45625.1"/>
    </source>
</evidence>
<evidence type="ECO:0000256" key="1">
    <source>
        <dbReference type="SAM" id="MobiDB-lite"/>
    </source>
</evidence>
<feature type="region of interest" description="Disordered" evidence="1">
    <location>
        <begin position="69"/>
        <end position="92"/>
    </location>
</feature>
<proteinExistence type="predicted"/>
<sequence>MPRCEKTKPASLVFSKYLTTFRRRCKSFHDRSYHIRTASISKQSVVGFRVTRVVGQHHAVGFHTIFRPDTGRETSVTSDNAHQMSGLKQELA</sequence>
<reference evidence="2" key="1">
    <citation type="journal article" date="2005" name="Plasmid">
        <title>Characterization of pES213, a small mobilizable plasmid from Vibrio fischeri.</title>
        <authorList>
            <person name="Dunn A.K."/>
            <person name="Martin M.O."/>
            <person name="Stabb E.V."/>
        </authorList>
    </citation>
    <scope>NUCLEOTIDE SEQUENCE</scope>
    <source>
        <strain evidence="2">ES213</strain>
        <plasmid evidence="2">pES213</plasmid>
    </source>
</reference>
<keyword evidence="2" id="KW-0614">Plasmid</keyword>
<protein>
    <submittedName>
        <fullName evidence="2">ORF5</fullName>
    </submittedName>
</protein>
<dbReference type="EMBL" id="AY465897">
    <property type="protein sequence ID" value="AAS45625.1"/>
    <property type="molecule type" value="Genomic_DNA"/>
</dbReference>
<name>Q6JHS3_ALIFS</name>
<accession>Q6JHS3</accession>
<organism evidence="2">
    <name type="scientific">Aliivibrio fischeri</name>
    <name type="common">Vibrio fischeri</name>
    <dbReference type="NCBI Taxonomy" id="668"/>
    <lineage>
        <taxon>Bacteria</taxon>
        <taxon>Pseudomonadati</taxon>
        <taxon>Pseudomonadota</taxon>
        <taxon>Gammaproteobacteria</taxon>
        <taxon>Vibrionales</taxon>
        <taxon>Vibrionaceae</taxon>
        <taxon>Aliivibrio</taxon>
    </lineage>
</organism>
<feature type="compositionally biased region" description="Polar residues" evidence="1">
    <location>
        <begin position="73"/>
        <end position="83"/>
    </location>
</feature>